<gene>
    <name evidence="2" type="ORF">PQR62_04390</name>
</gene>
<evidence type="ECO:0000313" key="3">
    <source>
        <dbReference type="Proteomes" id="UP001629246"/>
    </source>
</evidence>
<keyword evidence="3" id="KW-1185">Reference proteome</keyword>
<dbReference type="SUPFAM" id="SSF51735">
    <property type="entry name" value="NAD(P)-binding Rossmann-fold domains"/>
    <property type="match status" value="1"/>
</dbReference>
<dbReference type="Pfam" id="PF22917">
    <property type="entry name" value="PRISE"/>
    <property type="match status" value="1"/>
</dbReference>
<dbReference type="CDD" id="cd08948">
    <property type="entry name" value="5beta-POR_like_SDR_a"/>
    <property type="match status" value="1"/>
</dbReference>
<protein>
    <submittedName>
        <fullName evidence="2">SDR family oxidoreductase</fullName>
    </submittedName>
</protein>
<reference evidence="2 3" key="1">
    <citation type="journal article" date="2024" name="Chem. Sci.">
        <title>Discovery of megapolipeptins by genome mining of a Burkholderiales bacteria collection.</title>
        <authorList>
            <person name="Paulo B.S."/>
            <person name="Recchia M.J.J."/>
            <person name="Lee S."/>
            <person name="Fergusson C.H."/>
            <person name="Romanowski S.B."/>
            <person name="Hernandez A."/>
            <person name="Krull N."/>
            <person name="Liu D.Y."/>
            <person name="Cavanagh H."/>
            <person name="Bos A."/>
            <person name="Gray C.A."/>
            <person name="Murphy B.T."/>
            <person name="Linington R.G."/>
            <person name="Eustaquio A.S."/>
        </authorList>
    </citation>
    <scope>NUCLEOTIDE SEQUENCE [LARGE SCALE GENOMIC DNA]</scope>
    <source>
        <strain evidence="2 3">RL21-008-BIB-A</strain>
    </source>
</reference>
<dbReference type="EMBL" id="JAQQFM010000002">
    <property type="protein sequence ID" value="MFL9923492.1"/>
    <property type="molecule type" value="Genomic_DNA"/>
</dbReference>
<dbReference type="PANTHER" id="PTHR32487:SF0">
    <property type="entry name" value="3-OXO-DELTA(4,5)-STEROID 5-BETA-REDUCTASE"/>
    <property type="match status" value="1"/>
</dbReference>
<evidence type="ECO:0000313" key="2">
    <source>
        <dbReference type="EMBL" id="MFL9923492.1"/>
    </source>
</evidence>
<accession>A0ABW9A746</accession>
<dbReference type="Gene3D" id="3.40.50.720">
    <property type="entry name" value="NAD(P)-binding Rossmann-like Domain"/>
    <property type="match status" value="1"/>
</dbReference>
<dbReference type="InterPro" id="IPR055222">
    <property type="entry name" value="PRISE-like_Rossmann-fold"/>
</dbReference>
<dbReference type="PANTHER" id="PTHR32487">
    <property type="entry name" value="3-OXO-DELTA(4,5)-STEROID 5-BETA-REDUCTASE"/>
    <property type="match status" value="1"/>
</dbReference>
<dbReference type="Proteomes" id="UP001629246">
    <property type="component" value="Unassembled WGS sequence"/>
</dbReference>
<comment type="caution">
    <text evidence="2">The sequence shown here is derived from an EMBL/GenBank/DDBJ whole genome shotgun (WGS) entry which is preliminary data.</text>
</comment>
<feature type="domain" description="PRISE-like Rossmann-fold" evidence="1">
    <location>
        <begin position="14"/>
        <end position="363"/>
    </location>
</feature>
<dbReference type="InterPro" id="IPR036291">
    <property type="entry name" value="NAD(P)-bd_dom_sf"/>
</dbReference>
<proteinExistence type="predicted"/>
<evidence type="ECO:0000259" key="1">
    <source>
        <dbReference type="Pfam" id="PF22917"/>
    </source>
</evidence>
<dbReference type="RefSeq" id="WP_408155196.1">
    <property type="nucleotide sequence ID" value="NZ_JAQQFM010000002.1"/>
</dbReference>
<name>A0ABW9A746_9BURK</name>
<sequence>MTSQTQTPASEKVALVVGAHGVIGSRLIRHLLSDADWQIVGLSRRGEQNESDRHERLRHIAIDLLEETATRSALKDLKQVTHVFYAAYQHRPGWAELVAPNMAMLRNVVEALEAVDAGVQHISLMQGYKVYGGHLGPFKTPARESDAHFMPPEFMFDQQRYLQDKQAQGSRWNWSAIRPAVVGGSTLGNPMNLALAIAMYASISKQLGLPLRFPGKPGADDKLIEMTDDGLLAQATVWAANDVRCANQAFNIGNGDLFRWSEMWPKIAHYFGMEVGPALPLKLGEVMRDKAPLWQTIVAAHGLHAHDYGALSSWDFADFVFSWDYDMFGDGSKARRFGFHEYVESEQMFYRLFDDLRARKVIP</sequence>
<organism evidence="2 3">
    <name type="scientific">Herbaspirillum lusitanum</name>
    <dbReference type="NCBI Taxonomy" id="213312"/>
    <lineage>
        <taxon>Bacteria</taxon>
        <taxon>Pseudomonadati</taxon>
        <taxon>Pseudomonadota</taxon>
        <taxon>Betaproteobacteria</taxon>
        <taxon>Burkholderiales</taxon>
        <taxon>Oxalobacteraceae</taxon>
        <taxon>Herbaspirillum</taxon>
    </lineage>
</organism>